<accession>A0A4Q9ND91</accession>
<proteinExistence type="predicted"/>
<evidence type="ECO:0000259" key="2">
    <source>
        <dbReference type="Pfam" id="PF26640"/>
    </source>
</evidence>
<name>A0A4Q9ND91_9APHY</name>
<dbReference type="PANTHER" id="PTHR10622">
    <property type="entry name" value="HET DOMAIN-CONTAINING PROTEIN"/>
    <property type="match status" value="1"/>
</dbReference>
<dbReference type="AlphaFoldDB" id="A0A4Q9ND91"/>
<evidence type="ECO:0000313" key="4">
    <source>
        <dbReference type="Proteomes" id="UP000292082"/>
    </source>
</evidence>
<dbReference type="EMBL" id="ML145127">
    <property type="protein sequence ID" value="TBU58245.1"/>
    <property type="molecule type" value="Genomic_DNA"/>
</dbReference>
<dbReference type="PANTHER" id="PTHR10622:SF10">
    <property type="entry name" value="HET DOMAIN-CONTAINING PROTEIN"/>
    <property type="match status" value="1"/>
</dbReference>
<dbReference type="InterPro" id="IPR010730">
    <property type="entry name" value="HET"/>
</dbReference>
<evidence type="ECO:0000313" key="3">
    <source>
        <dbReference type="EMBL" id="TBU58245.1"/>
    </source>
</evidence>
<dbReference type="Pfam" id="PF26640">
    <property type="entry name" value="DUF8212"/>
    <property type="match status" value="1"/>
</dbReference>
<organism evidence="3 4">
    <name type="scientific">Dichomitus squalens</name>
    <dbReference type="NCBI Taxonomy" id="114155"/>
    <lineage>
        <taxon>Eukaryota</taxon>
        <taxon>Fungi</taxon>
        <taxon>Dikarya</taxon>
        <taxon>Basidiomycota</taxon>
        <taxon>Agaricomycotina</taxon>
        <taxon>Agaricomycetes</taxon>
        <taxon>Polyporales</taxon>
        <taxon>Polyporaceae</taxon>
        <taxon>Dichomitus</taxon>
    </lineage>
</organism>
<reference evidence="3 4" key="1">
    <citation type="submission" date="2019-01" db="EMBL/GenBank/DDBJ databases">
        <title>Draft genome sequences of three monokaryotic isolates of the white-rot basidiomycete fungus Dichomitus squalens.</title>
        <authorList>
            <consortium name="DOE Joint Genome Institute"/>
            <person name="Lopez S.C."/>
            <person name="Andreopoulos B."/>
            <person name="Pangilinan J."/>
            <person name="Lipzen A."/>
            <person name="Riley R."/>
            <person name="Ahrendt S."/>
            <person name="Ng V."/>
            <person name="Barry K."/>
            <person name="Daum C."/>
            <person name="Grigoriev I.V."/>
            <person name="Hilden K.S."/>
            <person name="Makela M.R."/>
            <person name="de Vries R.P."/>
        </authorList>
    </citation>
    <scope>NUCLEOTIDE SEQUENCE [LARGE SCALE GENOMIC DNA]</scope>
    <source>
        <strain evidence="3 4">CBS 464.89</strain>
    </source>
</reference>
<dbReference type="Proteomes" id="UP000292082">
    <property type="component" value="Unassembled WGS sequence"/>
</dbReference>
<dbReference type="Pfam" id="PF06985">
    <property type="entry name" value="HET"/>
    <property type="match status" value="1"/>
</dbReference>
<protein>
    <submittedName>
        <fullName evidence="3">Uncharacterized protein</fullName>
    </submittedName>
</protein>
<sequence length="608" mass="68844">MWLLSTDRAELHYFSSPEDVPGGYAILSHVWDKEEQTFRDIQKLREDCASAHATIIAPSVTFFKRKRIPSRRNLNPRDHASAKIRESCILAERHGFKWIWNDTCCIDKASSSDLSEAINSMYRYYSLAEVCYAYLRDVPNKNNDGWEQHFRGSRWHKRGWTLQELIAPDFLLFLSGDWSVLGTKTDLADELEVITMVPATVLRKEVEPSSISVAQRMSWAAGRETTRVEDEAYCLMGIFSINISTLYGEGRQAFYRLQEEIMKQLVDTSLVAWGYSTPSLSVNGGDSILDHQDENYHLLAHSPHAFHVSNAVSFSAPRSAIAAYKRSSAGSDHLRFGKAKAQASSQAAIPTFSITPFGIQAHIQAFKINPRTLIAILLCSVTEGRKDLPLGLVLTLCSDSPDPSRPLYHAGCKDKTSIHVLRLVRLPQSMEEVRVRGKPVSLKWRDIYITHWPPPRTPSNPRILLRSSLSGPFRIPKQAFQALNRAKWTLQSVSRKPPVWKGSTPMGFTFRDVYGGYLVITLGRCTKTSDRADQLGPHWAIVKPYGDAPPASLPEHDCLRDHICDWRDRMKTFESSYFSFQHSLTLSFSPCPINPADTLVVDMHYQER</sequence>
<dbReference type="InterPro" id="IPR058525">
    <property type="entry name" value="DUF8212"/>
</dbReference>
<feature type="domain" description="DUF8212" evidence="2">
    <location>
        <begin position="252"/>
        <end position="369"/>
    </location>
</feature>
<feature type="domain" description="Heterokaryon incompatibility" evidence="1">
    <location>
        <begin position="24"/>
        <end position="137"/>
    </location>
</feature>
<keyword evidence="4" id="KW-1185">Reference proteome</keyword>
<evidence type="ECO:0000259" key="1">
    <source>
        <dbReference type="Pfam" id="PF06985"/>
    </source>
</evidence>
<gene>
    <name evidence="3" type="ORF">BD310DRAFT_927678</name>
</gene>